<dbReference type="PANTHER" id="PTHR10358">
    <property type="entry name" value="ENDOSULFINE"/>
    <property type="match status" value="1"/>
</dbReference>
<dbReference type="Pfam" id="PF04667">
    <property type="entry name" value="Endosulfine"/>
    <property type="match status" value="1"/>
</dbReference>
<gene>
    <name evidence="5" type="ORF">G2W53_010116</name>
</gene>
<sequence length="907" mass="102378">MAVFRRSGDYASGPTAPDLMSNIEDNKEQGEVVNTSDEPVMTSSQGEEEALKKKYGGLIPKKQPLISKDHERAYFDSADWALGKQGGGKPKGPLEALRPKLQPTQQQTRYRKSPYAPSDEDQSTGNFFMKGLILFELKNALRKGINLGNTKDGIHWVDYRFERIPKCCYTCGVFGHEEEECETVRKAKQRNEEFTSRELGPWLKAGVIGRKVEWGGGGGSNGPREGQKGMYEERKVGTVKKVSTEELMEKLARMSMTENKETQLTHVAEMTGVGEENDGCQVGVELMKVAKTVINMNKEGGVEVAGTKQNKTLDTVTDVSKSNSVEGSNASMLDIVVNSQNVAVKGRTGGVRKFKRMAREKENCIPMELVKSRILNDLTNAVEEVMHLTAGESDHLPVLMETDYAITPNRRRRKKIFRFEKMWTTKEECKTIIEEAWRSFIPIGGVPAVTGKLEAVKSELTKWNNEEFGNVDRRIRNLQSSLQRCKEVLRKGLVRRIGDGTTTYIFKSPWIRSVKNFTIPYNNLGLGTDATVDELIMPESNSWNLQLVHQSFDTTVAEEILKIPLSKRVREDGWMWVLSNTGVFTVKTAYKAMHQSYTSNNRWVAHKGVWKRVWNMNVPPKIRNFMWRACRNILPTCTMLRNRGIDVDSKCCMCNTEDETTWHALYGCSVLQDFWRNRGMRFVDVAGNGTSFIDWFKGQLQSLSSREVEAYCILASKIWQRRNQVVHGTAPYSLNKIWHDTQSMLEMIKVRDEAIPTNPNITDQTTTRWQAPSSWFVFKLNVDASLRPNERGRIGCVIRDNTGRCIAALTKKIPNVVDVAQLEALAVYEGMCLAKSLMCTDIQVEGDSKQVMDLLKGGGLNRSANLVAHTLAFSDFNFPVNSLDSHVWFEDLPSIICNAKGVTFLDL</sequence>
<feature type="domain" description="CCHC-type" evidence="4">
    <location>
        <begin position="168"/>
        <end position="181"/>
    </location>
</feature>
<evidence type="ECO:0000259" key="4">
    <source>
        <dbReference type="PROSITE" id="PS50158"/>
    </source>
</evidence>
<feature type="region of interest" description="Disordered" evidence="3">
    <location>
        <begin position="1"/>
        <end position="55"/>
    </location>
</feature>
<dbReference type="InterPro" id="IPR026960">
    <property type="entry name" value="RVT-Znf"/>
</dbReference>
<comment type="similarity">
    <text evidence="1">Belongs to the endosulfine family.</text>
</comment>
<dbReference type="GO" id="GO:0005737">
    <property type="term" value="C:cytoplasm"/>
    <property type="evidence" value="ECO:0007669"/>
    <property type="project" value="TreeGrafter"/>
</dbReference>
<dbReference type="InterPro" id="IPR001878">
    <property type="entry name" value="Znf_CCHC"/>
</dbReference>
<dbReference type="AlphaFoldDB" id="A0A834X0C7"/>
<comment type="caution">
    <text evidence="5">The sequence shown here is derived from an EMBL/GenBank/DDBJ whole genome shotgun (WGS) entry which is preliminary data.</text>
</comment>
<dbReference type="SUPFAM" id="SSF53098">
    <property type="entry name" value="Ribonuclease H-like"/>
    <property type="match status" value="1"/>
</dbReference>
<evidence type="ECO:0000313" key="5">
    <source>
        <dbReference type="EMBL" id="KAF7835257.1"/>
    </source>
</evidence>
<dbReference type="Gene3D" id="3.30.420.10">
    <property type="entry name" value="Ribonuclease H-like superfamily/Ribonuclease H"/>
    <property type="match status" value="1"/>
</dbReference>
<evidence type="ECO:0000313" key="6">
    <source>
        <dbReference type="Proteomes" id="UP000634136"/>
    </source>
</evidence>
<dbReference type="PROSITE" id="PS50158">
    <property type="entry name" value="ZF_CCHC"/>
    <property type="match status" value="1"/>
</dbReference>
<dbReference type="Proteomes" id="UP000634136">
    <property type="component" value="Unassembled WGS sequence"/>
</dbReference>
<keyword evidence="2" id="KW-0863">Zinc-finger</keyword>
<dbReference type="InterPro" id="IPR036397">
    <property type="entry name" value="RNaseH_sf"/>
</dbReference>
<dbReference type="GO" id="GO:0003676">
    <property type="term" value="F:nucleic acid binding"/>
    <property type="evidence" value="ECO:0007669"/>
    <property type="project" value="InterPro"/>
</dbReference>
<dbReference type="InterPro" id="IPR006760">
    <property type="entry name" value="Endosulphine"/>
</dbReference>
<organism evidence="5 6">
    <name type="scientific">Senna tora</name>
    <dbReference type="NCBI Taxonomy" id="362788"/>
    <lineage>
        <taxon>Eukaryota</taxon>
        <taxon>Viridiplantae</taxon>
        <taxon>Streptophyta</taxon>
        <taxon>Embryophyta</taxon>
        <taxon>Tracheophyta</taxon>
        <taxon>Spermatophyta</taxon>
        <taxon>Magnoliopsida</taxon>
        <taxon>eudicotyledons</taxon>
        <taxon>Gunneridae</taxon>
        <taxon>Pentapetalae</taxon>
        <taxon>rosids</taxon>
        <taxon>fabids</taxon>
        <taxon>Fabales</taxon>
        <taxon>Fabaceae</taxon>
        <taxon>Caesalpinioideae</taxon>
        <taxon>Cassia clade</taxon>
        <taxon>Senna</taxon>
    </lineage>
</organism>
<feature type="region of interest" description="Disordered" evidence="3">
    <location>
        <begin position="85"/>
        <end position="123"/>
    </location>
</feature>
<feature type="compositionally biased region" description="Polar residues" evidence="3">
    <location>
        <begin position="32"/>
        <end position="45"/>
    </location>
</feature>
<dbReference type="Pfam" id="PF13966">
    <property type="entry name" value="zf-RVT"/>
    <property type="match status" value="1"/>
</dbReference>
<dbReference type="InterPro" id="IPR002156">
    <property type="entry name" value="RNaseH_domain"/>
</dbReference>
<dbReference type="InterPro" id="IPR044730">
    <property type="entry name" value="RNase_H-like_dom_plant"/>
</dbReference>
<dbReference type="GO" id="GO:0004864">
    <property type="term" value="F:protein phosphatase inhibitor activity"/>
    <property type="evidence" value="ECO:0007669"/>
    <property type="project" value="TreeGrafter"/>
</dbReference>
<keyword evidence="6" id="KW-1185">Reference proteome</keyword>
<dbReference type="CDD" id="cd06222">
    <property type="entry name" value="RNase_H_like"/>
    <property type="match status" value="1"/>
</dbReference>
<dbReference type="GO" id="GO:0004523">
    <property type="term" value="F:RNA-DNA hybrid ribonuclease activity"/>
    <property type="evidence" value="ECO:0007669"/>
    <property type="project" value="InterPro"/>
</dbReference>
<protein>
    <submittedName>
        <fullName evidence="5">cAMP-regulated phosphoprotein-like protein</fullName>
    </submittedName>
</protein>
<proteinExistence type="inferred from homology"/>
<dbReference type="EMBL" id="JAAIUW010000004">
    <property type="protein sequence ID" value="KAF7835257.1"/>
    <property type="molecule type" value="Genomic_DNA"/>
</dbReference>
<dbReference type="InterPro" id="IPR012337">
    <property type="entry name" value="RNaseH-like_sf"/>
</dbReference>
<accession>A0A834X0C7</accession>
<reference evidence="5" key="1">
    <citation type="submission" date="2020-09" db="EMBL/GenBank/DDBJ databases">
        <title>Genome-Enabled Discovery of Anthraquinone Biosynthesis in Senna tora.</title>
        <authorList>
            <person name="Kang S.-H."/>
            <person name="Pandey R.P."/>
            <person name="Lee C.-M."/>
            <person name="Sim J.-S."/>
            <person name="Jeong J.-T."/>
            <person name="Choi B.-S."/>
            <person name="Jung M."/>
            <person name="Ginzburg D."/>
            <person name="Zhao K."/>
            <person name="Won S.Y."/>
            <person name="Oh T.-J."/>
            <person name="Yu Y."/>
            <person name="Kim N.-H."/>
            <person name="Lee O.R."/>
            <person name="Lee T.-H."/>
            <person name="Bashyal P."/>
            <person name="Kim T.-S."/>
            <person name="Lee W.-H."/>
            <person name="Kawkins C."/>
            <person name="Kim C.-K."/>
            <person name="Kim J.S."/>
            <person name="Ahn B.O."/>
            <person name="Rhee S.Y."/>
            <person name="Sohng J.K."/>
        </authorList>
    </citation>
    <scope>NUCLEOTIDE SEQUENCE</scope>
    <source>
        <tissue evidence="5">Leaf</tissue>
    </source>
</reference>
<name>A0A834X0C7_9FABA</name>
<keyword evidence="2" id="KW-0862">Zinc</keyword>
<evidence type="ECO:0000256" key="3">
    <source>
        <dbReference type="SAM" id="MobiDB-lite"/>
    </source>
</evidence>
<evidence type="ECO:0000256" key="1">
    <source>
        <dbReference type="ARBA" id="ARBA00010520"/>
    </source>
</evidence>
<evidence type="ECO:0000256" key="2">
    <source>
        <dbReference type="PROSITE-ProRule" id="PRU00047"/>
    </source>
</evidence>
<dbReference type="Pfam" id="PF13456">
    <property type="entry name" value="RVT_3"/>
    <property type="match status" value="1"/>
</dbReference>
<dbReference type="GO" id="GO:0008270">
    <property type="term" value="F:zinc ion binding"/>
    <property type="evidence" value="ECO:0007669"/>
    <property type="project" value="UniProtKB-KW"/>
</dbReference>
<keyword evidence="2" id="KW-0479">Metal-binding</keyword>
<dbReference type="PANTHER" id="PTHR10358:SF45">
    <property type="entry name" value="OS01G0249300 PROTEIN"/>
    <property type="match status" value="1"/>
</dbReference>